<evidence type="ECO:0000259" key="9">
    <source>
        <dbReference type="Pfam" id="PF01120"/>
    </source>
</evidence>
<accession>A0A412GNP8</accession>
<keyword evidence="5" id="KW-0378">Hydrolase</keyword>
<dbReference type="InterPro" id="IPR057739">
    <property type="entry name" value="Glyco_hydro_29_N"/>
</dbReference>
<evidence type="ECO:0000313" key="10">
    <source>
        <dbReference type="EMBL" id="RGR96484.1"/>
    </source>
</evidence>
<feature type="domain" description="Glycoside hydrolase family 29 N-terminal" evidence="9">
    <location>
        <begin position="25"/>
        <end position="353"/>
    </location>
</feature>
<name>A0A412GNP8_9BACT</name>
<dbReference type="PIRSF" id="PIRSF001092">
    <property type="entry name" value="Alpha-L-fucosidase"/>
    <property type="match status" value="1"/>
</dbReference>
<dbReference type="PANTHER" id="PTHR10030">
    <property type="entry name" value="ALPHA-L-FUCOSIDASE"/>
    <property type="match status" value="1"/>
</dbReference>
<dbReference type="SMART" id="SM00812">
    <property type="entry name" value="Alpha_L_fucos"/>
    <property type="match status" value="1"/>
</dbReference>
<dbReference type="Gene3D" id="3.20.20.80">
    <property type="entry name" value="Glycosidases"/>
    <property type="match status" value="1"/>
</dbReference>
<dbReference type="PANTHER" id="PTHR10030:SF37">
    <property type="entry name" value="ALPHA-L-FUCOSIDASE-RELATED"/>
    <property type="match status" value="1"/>
</dbReference>
<evidence type="ECO:0000256" key="4">
    <source>
        <dbReference type="ARBA" id="ARBA00022729"/>
    </source>
</evidence>
<dbReference type="RefSeq" id="WP_118484320.1">
    <property type="nucleotide sequence ID" value="NZ_CAUELD010000083.1"/>
</dbReference>
<comment type="function">
    <text evidence="1">Alpha-L-fucosidase is responsible for hydrolyzing the alpha-1,6-linked fucose joined to the reducing-end N-acetylglucosamine of the carbohydrate moieties of glycoproteins.</text>
</comment>
<dbReference type="GO" id="GO:0016139">
    <property type="term" value="P:glycoside catabolic process"/>
    <property type="evidence" value="ECO:0007669"/>
    <property type="project" value="TreeGrafter"/>
</dbReference>
<evidence type="ECO:0000256" key="3">
    <source>
        <dbReference type="ARBA" id="ARBA00012662"/>
    </source>
</evidence>
<dbReference type="EMBL" id="QRUU01000028">
    <property type="protein sequence ID" value="RGR96484.1"/>
    <property type="molecule type" value="Genomic_DNA"/>
</dbReference>
<dbReference type="Proteomes" id="UP000285864">
    <property type="component" value="Unassembled WGS sequence"/>
</dbReference>
<protein>
    <recommendedName>
        <fullName evidence="3">alpha-L-fucosidase</fullName>
        <ecNumber evidence="3">3.2.1.51</ecNumber>
    </recommendedName>
</protein>
<evidence type="ECO:0000256" key="7">
    <source>
        <dbReference type="PIRSR" id="PIRSR001092-1"/>
    </source>
</evidence>
<dbReference type="InterPro" id="IPR017853">
    <property type="entry name" value="GH"/>
</dbReference>
<evidence type="ECO:0000313" key="11">
    <source>
        <dbReference type="Proteomes" id="UP000285864"/>
    </source>
</evidence>
<dbReference type="SUPFAM" id="SSF51445">
    <property type="entry name" value="(Trans)glycosidases"/>
    <property type="match status" value="1"/>
</dbReference>
<dbReference type="InterPro" id="IPR000933">
    <property type="entry name" value="Glyco_hydro_29"/>
</dbReference>
<dbReference type="Pfam" id="PF01120">
    <property type="entry name" value="Alpha_L_fucos"/>
    <property type="match status" value="1"/>
</dbReference>
<evidence type="ECO:0000256" key="5">
    <source>
        <dbReference type="ARBA" id="ARBA00022801"/>
    </source>
</evidence>
<dbReference type="GO" id="GO:0006004">
    <property type="term" value="P:fucose metabolic process"/>
    <property type="evidence" value="ECO:0007669"/>
    <property type="project" value="InterPro"/>
</dbReference>
<feature type="site" description="May be important for catalysis" evidence="7">
    <location>
        <position position="285"/>
    </location>
</feature>
<gene>
    <name evidence="10" type="ORF">DWY20_07875</name>
</gene>
<evidence type="ECO:0000256" key="8">
    <source>
        <dbReference type="SAM" id="SignalP"/>
    </source>
</evidence>
<dbReference type="GO" id="GO:0005764">
    <property type="term" value="C:lysosome"/>
    <property type="evidence" value="ECO:0007669"/>
    <property type="project" value="TreeGrafter"/>
</dbReference>
<dbReference type="GO" id="GO:0004560">
    <property type="term" value="F:alpha-L-fucosidase activity"/>
    <property type="evidence" value="ECO:0007669"/>
    <property type="project" value="InterPro"/>
</dbReference>
<dbReference type="InterPro" id="IPR016286">
    <property type="entry name" value="FUC_metazoa-typ"/>
</dbReference>
<dbReference type="PRINTS" id="PR00741">
    <property type="entry name" value="GLHYDRLASE29"/>
</dbReference>
<keyword evidence="6" id="KW-0326">Glycosidase</keyword>
<reference evidence="10 11" key="1">
    <citation type="submission" date="2018-08" db="EMBL/GenBank/DDBJ databases">
        <title>A genome reference for cultivated species of the human gut microbiota.</title>
        <authorList>
            <person name="Zou Y."/>
            <person name="Xue W."/>
            <person name="Luo G."/>
        </authorList>
    </citation>
    <scope>NUCLEOTIDE SEQUENCE [LARGE SCALE GENOMIC DNA]</scope>
    <source>
        <strain evidence="10 11">AF24-2</strain>
    </source>
</reference>
<proteinExistence type="inferred from homology"/>
<comment type="similarity">
    <text evidence="2">Belongs to the glycosyl hydrolase 29 family.</text>
</comment>
<organism evidence="10 11">
    <name type="scientific">Phocaeicola coprocola</name>
    <dbReference type="NCBI Taxonomy" id="310298"/>
    <lineage>
        <taxon>Bacteria</taxon>
        <taxon>Pseudomonadati</taxon>
        <taxon>Bacteroidota</taxon>
        <taxon>Bacteroidia</taxon>
        <taxon>Bacteroidales</taxon>
        <taxon>Bacteroidaceae</taxon>
        <taxon>Phocaeicola</taxon>
    </lineage>
</organism>
<evidence type="ECO:0000256" key="2">
    <source>
        <dbReference type="ARBA" id="ARBA00007951"/>
    </source>
</evidence>
<evidence type="ECO:0000256" key="1">
    <source>
        <dbReference type="ARBA" id="ARBA00004071"/>
    </source>
</evidence>
<keyword evidence="4 8" id="KW-0732">Signal</keyword>
<evidence type="ECO:0000256" key="6">
    <source>
        <dbReference type="ARBA" id="ARBA00023295"/>
    </source>
</evidence>
<sequence length="440" mass="49795">MKTRAFRFWQAICLSGLLGISSLYAQNSEADYVPAPENLQARKEFQDSKFGIFLHWGIYSMFGQGEWYMHNADIDCHEYAKVASGFYPSRFNAYDWVAAIKASGAKYICFTSRHHDGFSMFDTKYADYNVVDATPFKRDIIKELAEECQKQGIKLHLYYSHLDWSREDYYPLGRTGHGTGRTSHGEWSTYYQFMNNQLTELLTNYGPIGAIWFDGLWDQPDDFNWGLDKQYALIHKLQPACLIGNNHHKSPFPGEDFQMFERDLPGENKAGLSGQSISTLPLETCETMNGMWGYKIKDQNYKSVNELIHLLVRAAGKGANLLMNIGPQPNGELPAVAVERLKGVGEWMSKYGETIYGSTSGNVVTASWGTTTRKGNTLYIHILSQKMPEFVTLPLNEKVVSATLFDTGEKVKYEKIQGGIVLYTANLKPSVDCIISLKLK</sequence>
<feature type="chain" id="PRO_5019351217" description="alpha-L-fucosidase" evidence="8">
    <location>
        <begin position="26"/>
        <end position="440"/>
    </location>
</feature>
<dbReference type="AlphaFoldDB" id="A0A412GNP8"/>
<feature type="signal peptide" evidence="8">
    <location>
        <begin position="1"/>
        <end position="25"/>
    </location>
</feature>
<dbReference type="EC" id="3.2.1.51" evidence="3"/>
<keyword evidence="11" id="KW-1185">Reference proteome</keyword>
<comment type="caution">
    <text evidence="10">The sequence shown here is derived from an EMBL/GenBank/DDBJ whole genome shotgun (WGS) entry which is preliminary data.</text>
</comment>